<dbReference type="SUPFAM" id="SSF49464">
    <property type="entry name" value="Carboxypeptidase regulatory domain-like"/>
    <property type="match status" value="1"/>
</dbReference>
<evidence type="ECO:0000256" key="4">
    <source>
        <dbReference type="ARBA" id="ARBA00022692"/>
    </source>
</evidence>
<feature type="signal peptide" evidence="12">
    <location>
        <begin position="1"/>
        <end position="23"/>
    </location>
</feature>
<dbReference type="Pfam" id="PF00593">
    <property type="entry name" value="TonB_dep_Rec_b-barrel"/>
    <property type="match status" value="1"/>
</dbReference>
<keyword evidence="5 12" id="KW-0732">Signal</keyword>
<evidence type="ECO:0000256" key="10">
    <source>
        <dbReference type="PROSITE-ProRule" id="PRU01360"/>
    </source>
</evidence>
<dbReference type="InterPro" id="IPR000531">
    <property type="entry name" value="Beta-barrel_TonB"/>
</dbReference>
<evidence type="ECO:0000259" key="13">
    <source>
        <dbReference type="Pfam" id="PF00403"/>
    </source>
</evidence>
<feature type="domain" description="HMA" evidence="13">
    <location>
        <begin position="42"/>
        <end position="93"/>
    </location>
</feature>
<dbReference type="InterPro" id="IPR008969">
    <property type="entry name" value="CarboxyPept-like_regulatory"/>
</dbReference>
<keyword evidence="6 11" id="KW-0798">TonB box</keyword>
<dbReference type="SUPFAM" id="SSF56935">
    <property type="entry name" value="Porins"/>
    <property type="match status" value="1"/>
</dbReference>
<dbReference type="Pfam" id="PF07715">
    <property type="entry name" value="Plug"/>
    <property type="match status" value="1"/>
</dbReference>
<evidence type="ECO:0000313" key="17">
    <source>
        <dbReference type="Proteomes" id="UP001409291"/>
    </source>
</evidence>
<evidence type="ECO:0000256" key="11">
    <source>
        <dbReference type="RuleBase" id="RU003357"/>
    </source>
</evidence>
<comment type="caution">
    <text evidence="16">The sequence shown here is derived from an EMBL/GenBank/DDBJ whole genome shotgun (WGS) entry which is preliminary data.</text>
</comment>
<evidence type="ECO:0000256" key="2">
    <source>
        <dbReference type="ARBA" id="ARBA00022448"/>
    </source>
</evidence>
<evidence type="ECO:0000256" key="6">
    <source>
        <dbReference type="ARBA" id="ARBA00023077"/>
    </source>
</evidence>
<evidence type="ECO:0000313" key="16">
    <source>
        <dbReference type="EMBL" id="MEN5378115.1"/>
    </source>
</evidence>
<evidence type="ECO:0000256" key="7">
    <source>
        <dbReference type="ARBA" id="ARBA00023136"/>
    </source>
</evidence>
<evidence type="ECO:0000256" key="3">
    <source>
        <dbReference type="ARBA" id="ARBA00022452"/>
    </source>
</evidence>
<evidence type="ECO:0000259" key="15">
    <source>
        <dbReference type="Pfam" id="PF07715"/>
    </source>
</evidence>
<dbReference type="Pfam" id="PF00403">
    <property type="entry name" value="HMA"/>
    <property type="match status" value="1"/>
</dbReference>
<keyword evidence="17" id="KW-1185">Reference proteome</keyword>
<feature type="chain" id="PRO_5045885295" evidence="12">
    <location>
        <begin position="24"/>
        <end position="977"/>
    </location>
</feature>
<evidence type="ECO:0000259" key="14">
    <source>
        <dbReference type="Pfam" id="PF00593"/>
    </source>
</evidence>
<dbReference type="InterPro" id="IPR012910">
    <property type="entry name" value="Plug_dom"/>
</dbReference>
<name>A0ABV0BU82_9SPHI</name>
<feature type="domain" description="TonB-dependent receptor-like beta-barrel" evidence="14">
    <location>
        <begin position="519"/>
        <end position="934"/>
    </location>
</feature>
<gene>
    <name evidence="16" type="ORF">ABE541_12675</name>
</gene>
<keyword evidence="7 10" id="KW-0472">Membrane</keyword>
<dbReference type="PANTHER" id="PTHR30069">
    <property type="entry name" value="TONB-DEPENDENT OUTER MEMBRANE RECEPTOR"/>
    <property type="match status" value="1"/>
</dbReference>
<dbReference type="SUPFAM" id="SSF55008">
    <property type="entry name" value="HMA, heavy metal-associated domain"/>
    <property type="match status" value="2"/>
</dbReference>
<dbReference type="InterPro" id="IPR039426">
    <property type="entry name" value="TonB-dep_rcpt-like"/>
</dbReference>
<dbReference type="Gene3D" id="2.170.130.10">
    <property type="entry name" value="TonB-dependent receptor, plug domain"/>
    <property type="match status" value="1"/>
</dbReference>
<dbReference type="Proteomes" id="UP001409291">
    <property type="component" value="Unassembled WGS sequence"/>
</dbReference>
<keyword evidence="2 10" id="KW-0813">Transport</keyword>
<dbReference type="EMBL" id="JBDJNQ010000005">
    <property type="protein sequence ID" value="MEN5378115.1"/>
    <property type="molecule type" value="Genomic_DNA"/>
</dbReference>
<dbReference type="PROSITE" id="PS52016">
    <property type="entry name" value="TONB_DEPENDENT_REC_3"/>
    <property type="match status" value="1"/>
</dbReference>
<evidence type="ECO:0000256" key="12">
    <source>
        <dbReference type="SAM" id="SignalP"/>
    </source>
</evidence>
<dbReference type="Gene3D" id="2.40.170.20">
    <property type="entry name" value="TonB-dependent receptor, beta-barrel domain"/>
    <property type="match status" value="1"/>
</dbReference>
<feature type="domain" description="TonB-dependent receptor plug" evidence="15">
    <location>
        <begin position="348"/>
        <end position="451"/>
    </location>
</feature>
<organism evidence="16 17">
    <name type="scientific">Sphingobacterium kitahiroshimense</name>
    <dbReference type="NCBI Taxonomy" id="470446"/>
    <lineage>
        <taxon>Bacteria</taxon>
        <taxon>Pseudomonadati</taxon>
        <taxon>Bacteroidota</taxon>
        <taxon>Sphingobacteriia</taxon>
        <taxon>Sphingobacteriales</taxon>
        <taxon>Sphingobacteriaceae</taxon>
        <taxon>Sphingobacterium</taxon>
    </lineage>
</organism>
<sequence>MKQILKYALIPLFIFLANTSLKATSYIAKQDSTVTLHVAGNCSMCKKRIEKAANLPGVSNAVWSEDTQKLSLTYSAKKSTLETIKKSIAAVGHDVDNVRGNDKAYAELHECCLYPRLEKVQASPLTVSATTNNSSATTTVSVDSTTTMHVAGNCALCKKRIETAATINGVTSAIWDVNTKELVVKHNHQKAPLEEIKKGIAAVGHDVDNVRADDQVYEQLHECCLYPRMENGKITDVKAKKDDHHDHNHILTGVVVEENEKGDLNPITGVNIHWLEDKSKNARTNENGVFKLQHHGNFKKIVVSFAGMQSDTITIKDLHEVLMINAKSNVLSEVVVTGSRRSNFINRMNPARVEVLTTKELFKAACCDLSESFETNASVDVVSNDAVTGSKQIQMLGLSGIYTQLTVENLPGPRGLAAPLGLNSISGSWIESIQIAKGIGSVANGYENMAGQINVELKKPQNSDRLYFNAYANNMGRTDVNLNLAQKINNNWSTAVLLHDNFMYNKTMNFSDNGFRDIPVGNLFSGVNRWNYENGKGFMAQFGIKYLNDDRTGGQTDFNKKTDKGTTNRYGLGFDIERIEGFAKIGYVFPENRHRSIGLQLAGSNYNQKSYFGLKNYNGEQQNGYANLIFQDVLGTVAHKYRVGASVNYDNYDELYLDVQNFKRKETVSGAFVEYTFSPNEKFDAVVGLRQDYNSLYGWFTTPRLNLRYAPFTGNTMRLSAGRGQRTANIIAENMSALASSRTLIIKSPDNFKNAYGLDPEVSWNTGFTIDQSFRLFNREATASVELFRNSFENQVVVDYENPREISFYNLTGKSYSNSLQAELRFNPLPRLETRLAYRLLDVQTDFESGRKSKPLLAKHRGFTNLAYTLPSSGWSFDYTLNIVGDKRIPSTIENPVAYQVATKSNAYVTMNAQVSKDFGKNKNFTIYVGGENLTNYFQQNPILGADDPFGSYFDTSLLWGPLTGRMFYTGVRFHIN</sequence>
<comment type="similarity">
    <text evidence="10 11">Belongs to the TonB-dependent receptor family.</text>
</comment>
<keyword evidence="4 10" id="KW-0812">Transmembrane</keyword>
<evidence type="ECO:0000256" key="9">
    <source>
        <dbReference type="ARBA" id="ARBA00023237"/>
    </source>
</evidence>
<evidence type="ECO:0000256" key="5">
    <source>
        <dbReference type="ARBA" id="ARBA00022729"/>
    </source>
</evidence>
<dbReference type="InterPro" id="IPR036163">
    <property type="entry name" value="HMA_dom_sf"/>
</dbReference>
<dbReference type="RefSeq" id="WP_346581417.1">
    <property type="nucleotide sequence ID" value="NZ_JBDJLH010000008.1"/>
</dbReference>
<keyword evidence="8 16" id="KW-0675">Receptor</keyword>
<reference evidence="16 17" key="1">
    <citation type="submission" date="2024-04" db="EMBL/GenBank/DDBJ databases">
        <title>WGS of bacteria from Torrens River.</title>
        <authorList>
            <person name="Wyrsch E.R."/>
            <person name="Drigo B."/>
        </authorList>
    </citation>
    <scope>NUCLEOTIDE SEQUENCE [LARGE SCALE GENOMIC DNA]</scope>
    <source>
        <strain evidence="16 17">TWI391</strain>
    </source>
</reference>
<dbReference type="Gene3D" id="3.30.70.100">
    <property type="match status" value="2"/>
</dbReference>
<evidence type="ECO:0000256" key="8">
    <source>
        <dbReference type="ARBA" id="ARBA00023170"/>
    </source>
</evidence>
<dbReference type="InterPro" id="IPR037066">
    <property type="entry name" value="Plug_dom_sf"/>
</dbReference>
<keyword evidence="9 10" id="KW-0998">Cell outer membrane</keyword>
<proteinExistence type="inferred from homology"/>
<dbReference type="InterPro" id="IPR006121">
    <property type="entry name" value="HMA_dom"/>
</dbReference>
<comment type="subcellular location">
    <subcellularLocation>
        <location evidence="1 10">Cell outer membrane</location>
        <topology evidence="1 10">Multi-pass membrane protein</topology>
    </subcellularLocation>
</comment>
<dbReference type="PANTHER" id="PTHR30069:SF29">
    <property type="entry name" value="HEMOGLOBIN AND HEMOGLOBIN-HAPTOGLOBIN-BINDING PROTEIN 1-RELATED"/>
    <property type="match status" value="1"/>
</dbReference>
<accession>A0ABV0BU82</accession>
<protein>
    <submittedName>
        <fullName evidence="16">TonB-dependent receptor</fullName>
    </submittedName>
</protein>
<keyword evidence="3 10" id="KW-1134">Transmembrane beta strand</keyword>
<dbReference type="InterPro" id="IPR036942">
    <property type="entry name" value="Beta-barrel_TonB_sf"/>
</dbReference>
<evidence type="ECO:0000256" key="1">
    <source>
        <dbReference type="ARBA" id="ARBA00004571"/>
    </source>
</evidence>
<dbReference type="Pfam" id="PF13715">
    <property type="entry name" value="CarbopepD_reg_2"/>
    <property type="match status" value="1"/>
</dbReference>